<feature type="compositionally biased region" description="Polar residues" evidence="2">
    <location>
        <begin position="208"/>
        <end position="244"/>
    </location>
</feature>
<dbReference type="HOGENOM" id="CLU_422105_0_0_1"/>
<feature type="compositionally biased region" description="Pro residues" evidence="2">
    <location>
        <begin position="357"/>
        <end position="377"/>
    </location>
</feature>
<proteinExistence type="predicted"/>
<dbReference type="Proteomes" id="UP000011761">
    <property type="component" value="Unassembled WGS sequence"/>
</dbReference>
<keyword evidence="4" id="KW-1185">Reference proteome</keyword>
<dbReference type="GeneID" id="19112534"/>
<dbReference type="STRING" id="717646.M2NJY2"/>
<dbReference type="AlphaFoldDB" id="M2NJY2"/>
<evidence type="ECO:0000313" key="3">
    <source>
        <dbReference type="EMBL" id="EMC99739.1"/>
    </source>
</evidence>
<dbReference type="KEGG" id="bcom:BAUCODRAFT_348426"/>
<gene>
    <name evidence="3" type="ORF">BAUCODRAFT_348426</name>
</gene>
<accession>M2NJY2</accession>
<keyword evidence="1" id="KW-0175">Coiled coil</keyword>
<sequence>MPSSSKAPAPEPNKIASPETPIMPDQAPKAVPEPSGSKQEPAKPAEMRKSSAPTAMQPASKGMATVQASDANAAPVTPTKSDAKKDEGSKRKHPGKLDITAAVNQTQDEPSAVVASSSKEIPTDVSTPSKPQVPMSRTPSIASKPESPGVSSPAIKSAPRTLRVVQTPKAETPPPQPFSTPALPTPGSGIKLPSRQPSVASINPPGTPSSEQISISDNISMTDTSLSRANSPPPGATSSLTTGMVGSAPVRTKTKNQLKKERQERAKAIEEEKAKQDDTVKPPMPEELTHQEAIISRKKKAKKEKEPKARPTKVREITEMAETTPTASRPVSPGQKAAVQEESQVPKVERVATPVKAPMPAPPPPIPAPHEPSPPPTPTLTAASLLAELKAQAPEIQKCIDSLFRTPTSAHFKANQNISSKDLHNPAFWKSDWKINLTKDEVEALLRGTVPAVHYGGQDGRVWDRGMVTPSGAHLRALTEELEARFLDLEKALREMPEDLRFHPSKPQNEIKFPNIDLEALKRSFDNASTRGPSVMEQMVQDGVPLKKGAFLVDEASKYINEFVMPPATPPPSAAGARSGQQTQAGTVAPVNPEQQIVQHSLEIVERQLLEAKRIAEENEGRLKKLIKKNKRLLGLG</sequence>
<evidence type="ECO:0000256" key="2">
    <source>
        <dbReference type="SAM" id="MobiDB-lite"/>
    </source>
</evidence>
<dbReference type="RefSeq" id="XP_007673309.1">
    <property type="nucleotide sequence ID" value="XM_007675119.1"/>
</dbReference>
<evidence type="ECO:0000256" key="1">
    <source>
        <dbReference type="SAM" id="Coils"/>
    </source>
</evidence>
<dbReference type="InterPro" id="IPR051425">
    <property type="entry name" value="Formin_Homology"/>
</dbReference>
<feature type="region of interest" description="Disordered" evidence="2">
    <location>
        <begin position="1"/>
        <end position="377"/>
    </location>
</feature>
<dbReference type="PANTHER" id="PTHR45725">
    <property type="entry name" value="FORMIN HOMOLOGY 2 FAMILY MEMBER"/>
    <property type="match status" value="1"/>
</dbReference>
<evidence type="ECO:0000313" key="4">
    <source>
        <dbReference type="Proteomes" id="UP000011761"/>
    </source>
</evidence>
<dbReference type="EMBL" id="KB445551">
    <property type="protein sequence ID" value="EMC99739.1"/>
    <property type="molecule type" value="Genomic_DNA"/>
</dbReference>
<reference evidence="3 4" key="1">
    <citation type="journal article" date="2012" name="PLoS Pathog.">
        <title>Diverse lifestyles and strategies of plant pathogenesis encoded in the genomes of eighteen Dothideomycetes fungi.</title>
        <authorList>
            <person name="Ohm R.A."/>
            <person name="Feau N."/>
            <person name="Henrissat B."/>
            <person name="Schoch C.L."/>
            <person name="Horwitz B.A."/>
            <person name="Barry K.W."/>
            <person name="Condon B.J."/>
            <person name="Copeland A.C."/>
            <person name="Dhillon B."/>
            <person name="Glaser F."/>
            <person name="Hesse C.N."/>
            <person name="Kosti I."/>
            <person name="LaButti K."/>
            <person name="Lindquist E.A."/>
            <person name="Lucas S."/>
            <person name="Salamov A.A."/>
            <person name="Bradshaw R.E."/>
            <person name="Ciuffetti L."/>
            <person name="Hamelin R.C."/>
            <person name="Kema G.H.J."/>
            <person name="Lawrence C."/>
            <person name="Scott J.A."/>
            <person name="Spatafora J.W."/>
            <person name="Turgeon B.G."/>
            <person name="de Wit P.J.G.M."/>
            <person name="Zhong S."/>
            <person name="Goodwin S.B."/>
            <person name="Grigoriev I.V."/>
        </authorList>
    </citation>
    <scope>NUCLEOTIDE SEQUENCE [LARGE SCALE GENOMIC DNA]</scope>
    <source>
        <strain evidence="3 4">UAMH 10762</strain>
    </source>
</reference>
<name>M2NJY2_BAUPA</name>
<dbReference type="OMA" id="FMEVCEK"/>
<feature type="compositionally biased region" description="Basic and acidic residues" evidence="2">
    <location>
        <begin position="303"/>
        <end position="318"/>
    </location>
</feature>
<organism evidence="3 4">
    <name type="scientific">Baudoinia panamericana (strain UAMH 10762)</name>
    <name type="common">Angels' share fungus</name>
    <name type="synonym">Baudoinia compniacensis (strain UAMH 10762)</name>
    <dbReference type="NCBI Taxonomy" id="717646"/>
    <lineage>
        <taxon>Eukaryota</taxon>
        <taxon>Fungi</taxon>
        <taxon>Dikarya</taxon>
        <taxon>Ascomycota</taxon>
        <taxon>Pezizomycotina</taxon>
        <taxon>Dothideomycetes</taxon>
        <taxon>Dothideomycetidae</taxon>
        <taxon>Mycosphaerellales</taxon>
        <taxon>Teratosphaeriaceae</taxon>
        <taxon>Baudoinia</taxon>
    </lineage>
</organism>
<protein>
    <submittedName>
        <fullName evidence="3">Uncharacterized protein</fullName>
    </submittedName>
</protein>
<feature type="compositionally biased region" description="Basic and acidic residues" evidence="2">
    <location>
        <begin position="40"/>
        <end position="49"/>
    </location>
</feature>
<feature type="compositionally biased region" description="Polar residues" evidence="2">
    <location>
        <begin position="102"/>
        <end position="141"/>
    </location>
</feature>
<dbReference type="OrthoDB" id="1923159at2759"/>
<dbReference type="eggNOG" id="ENOG502S52H">
    <property type="taxonomic scope" value="Eukaryota"/>
</dbReference>
<feature type="coiled-coil region" evidence="1">
    <location>
        <begin position="602"/>
        <end position="629"/>
    </location>
</feature>
<feature type="compositionally biased region" description="Basic and acidic residues" evidence="2">
    <location>
        <begin position="258"/>
        <end position="280"/>
    </location>
</feature>